<sequence>METFQNTKVPPSKCVIDVDHFLEFSENRHVMKLKENELAIINGRTVQTMLYAFPNAGLGNRLFELISLLGIASTLQRRAVINATNPNYMSHLHQTMQPLFPKLVEQFELRVIPESSVARQQINWSRCCIFDDPAKVLDISNQHVILDGHYFQSFKYFHHIRTKIREWMAPKELAKSKAEKLIPFSVKDNFIICPHIRRGDFETDGLHQPSDPTFTRAATDFLVEKYQKTRRHVTVVVFGNDMSFAHTVFEDRVGNISFALNPNATALNYTLPEYSPTYDVILTPQSTPEIDLAFSRTFCDATLFTGPSSTFGWWLSYLAKSSAKVYYRDILETKDGVINDMKVEDFYPPEWIKLRTNEYGSIGSS</sequence>
<dbReference type="HOGENOM" id="CLU_038305_1_1_1"/>
<dbReference type="GO" id="GO:0016020">
    <property type="term" value="C:membrane"/>
    <property type="evidence" value="ECO:0007669"/>
    <property type="project" value="InterPro"/>
</dbReference>
<dbReference type="InterPro" id="IPR002516">
    <property type="entry name" value="Glyco_trans_11"/>
</dbReference>
<proteinExistence type="predicted"/>
<dbReference type="FunCoup" id="G5EG98">
    <property type="interactions" value="10"/>
</dbReference>
<dbReference type="PANTHER" id="PTHR22898">
    <property type="entry name" value="UNCHARACTERIZED GLYCOSOL TRANSFERASE-RELATED"/>
    <property type="match status" value="1"/>
</dbReference>
<organism evidence="3 4">
    <name type="scientific">Caenorhabditis elegans</name>
    <dbReference type="NCBI Taxonomy" id="6239"/>
    <lineage>
        <taxon>Eukaryota</taxon>
        <taxon>Metazoa</taxon>
        <taxon>Ecdysozoa</taxon>
        <taxon>Nematoda</taxon>
        <taxon>Chromadorea</taxon>
        <taxon>Rhabditida</taxon>
        <taxon>Rhabditina</taxon>
        <taxon>Rhabditomorpha</taxon>
        <taxon>Rhabditoidea</taxon>
        <taxon>Rhabditidae</taxon>
        <taxon>Peloderinae</taxon>
        <taxon>Caenorhabditis</taxon>
    </lineage>
</organism>
<dbReference type="STRING" id="6239.T26H5.8.1"/>
<dbReference type="PANTHER" id="PTHR22898:SF2">
    <property type="entry name" value="GALACTOSIDE 2-ALPHA-L-FUCOSYLTRANSFERASE-RELATED"/>
    <property type="match status" value="1"/>
</dbReference>
<dbReference type="Bgee" id="WBGene00012070">
    <property type="expression patterns" value="Expressed in larva and 2 other cell types or tissues"/>
</dbReference>
<dbReference type="AGR" id="WB:WBGene00012070"/>
<evidence type="ECO:0000313" key="5">
    <source>
        <dbReference type="WormBase" id="T26H5.8"/>
    </source>
</evidence>
<keyword evidence="2 3" id="KW-0808">Transferase</keyword>
<dbReference type="Pfam" id="PF01531">
    <property type="entry name" value="Glyco_transf_11"/>
    <property type="match status" value="1"/>
</dbReference>
<dbReference type="EMBL" id="BX284605">
    <property type="protein sequence ID" value="CAB04857.3"/>
    <property type="molecule type" value="Genomic_DNA"/>
</dbReference>
<dbReference type="OMA" id="NASAYKY"/>
<dbReference type="WormBase" id="T26H5.8">
    <property type="protein sequence ID" value="CE48285"/>
    <property type="gene ID" value="WBGene00012070"/>
</dbReference>
<gene>
    <name evidence="3" type="ORF">CELE_T26H5.8</name>
    <name evidence="3 5" type="ORF">T26H5.8</name>
</gene>
<evidence type="ECO:0000313" key="3">
    <source>
        <dbReference type="EMBL" id="CAB04857.3"/>
    </source>
</evidence>
<dbReference type="InParanoid" id="G5EG98"/>
<dbReference type="AlphaFoldDB" id="G5EG98"/>
<accession>G5EG98</accession>
<evidence type="ECO:0000256" key="1">
    <source>
        <dbReference type="ARBA" id="ARBA00022676"/>
    </source>
</evidence>
<name>G5EG98_CAEEL</name>
<dbReference type="GO" id="GO:0008107">
    <property type="term" value="F:galactoside 2-alpha-L-fucosyltransferase activity"/>
    <property type="evidence" value="ECO:0007669"/>
    <property type="project" value="InterPro"/>
</dbReference>
<dbReference type="CDD" id="cd11301">
    <property type="entry name" value="Fut1_Fut2_like"/>
    <property type="match status" value="1"/>
</dbReference>
<dbReference type="OrthoDB" id="5815225at2759"/>
<dbReference type="eggNOG" id="ENOG502T8JY">
    <property type="taxonomic scope" value="Eukaryota"/>
</dbReference>
<dbReference type="InterPro" id="IPR052501">
    <property type="entry name" value="Alpha-1-2_FucT"/>
</dbReference>
<keyword evidence="4" id="KW-1185">Reference proteome</keyword>
<evidence type="ECO:0000313" key="4">
    <source>
        <dbReference type="Proteomes" id="UP000001940"/>
    </source>
</evidence>
<dbReference type="CAZy" id="GT11">
    <property type="family name" value="Glycosyltransferase Family 11"/>
</dbReference>
<dbReference type="Proteomes" id="UP000001940">
    <property type="component" value="Chromosome V"/>
</dbReference>
<dbReference type="PaxDb" id="6239-T26H5.8.1"/>
<protein>
    <submittedName>
        <fullName evidence="3">Glycosyl transferase family 11</fullName>
    </submittedName>
</protein>
<keyword evidence="1" id="KW-0328">Glycosyltransferase</keyword>
<reference evidence="3 4" key="1">
    <citation type="journal article" date="1998" name="Science">
        <title>Genome sequence of the nematode C. elegans: a platform for investigating biology.</title>
        <authorList>
            <consortium name="The C. elegans sequencing consortium"/>
            <person name="Sulson J.E."/>
            <person name="Waterston R."/>
        </authorList>
    </citation>
    <scope>NUCLEOTIDE SEQUENCE [LARGE SCALE GENOMIC DNA]</scope>
    <source>
        <strain evidence="3 4">Bristol N2</strain>
    </source>
</reference>
<evidence type="ECO:0000256" key="2">
    <source>
        <dbReference type="ARBA" id="ARBA00022679"/>
    </source>
</evidence>
<dbReference type="GO" id="GO:0005975">
    <property type="term" value="P:carbohydrate metabolic process"/>
    <property type="evidence" value="ECO:0007669"/>
    <property type="project" value="InterPro"/>
</dbReference>